<dbReference type="AlphaFoldDB" id="A0A7C4PLZ8"/>
<gene>
    <name evidence="5 11" type="primary">lipB</name>
    <name evidence="11" type="ORF">ENT37_15310</name>
</gene>
<comment type="caution">
    <text evidence="11">The sequence shown here is derived from an EMBL/GenBank/DDBJ whole genome shotgun (WGS) entry which is preliminary data.</text>
</comment>
<evidence type="ECO:0000256" key="8">
    <source>
        <dbReference type="PIRSR" id="PIRSR016262-2"/>
    </source>
</evidence>
<evidence type="ECO:0000256" key="7">
    <source>
        <dbReference type="PIRSR" id="PIRSR016262-1"/>
    </source>
</evidence>
<dbReference type="InterPro" id="IPR000544">
    <property type="entry name" value="Octanoyltransferase"/>
</dbReference>
<dbReference type="EMBL" id="DSYK01000772">
    <property type="protein sequence ID" value="HGS23220.1"/>
    <property type="molecule type" value="Genomic_DNA"/>
</dbReference>
<evidence type="ECO:0000256" key="1">
    <source>
        <dbReference type="ARBA" id="ARBA00004821"/>
    </source>
</evidence>
<dbReference type="SUPFAM" id="SSF55681">
    <property type="entry name" value="Class II aaRS and biotin synthetases"/>
    <property type="match status" value="1"/>
</dbReference>
<dbReference type="PANTHER" id="PTHR10993:SF7">
    <property type="entry name" value="LIPOYLTRANSFERASE 2, MITOCHONDRIAL-RELATED"/>
    <property type="match status" value="1"/>
</dbReference>
<comment type="function">
    <text evidence="4 5 6">Catalyzes the transfer of endogenously produced octanoic acid from octanoyl-acyl-carrier-protein onto the lipoyl domains of lipoate-dependent enzymes. Lipoyl-ACP can also act as a substrate although octanoyl-ACP is likely to be the physiological substrate.</text>
</comment>
<feature type="active site" description="Acyl-thioester intermediate" evidence="5 7">
    <location>
        <position position="198"/>
    </location>
</feature>
<dbReference type="UniPathway" id="UPA00538">
    <property type="reaction ID" value="UER00592"/>
</dbReference>
<evidence type="ECO:0000259" key="10">
    <source>
        <dbReference type="PROSITE" id="PS51733"/>
    </source>
</evidence>
<evidence type="ECO:0000256" key="3">
    <source>
        <dbReference type="ARBA" id="ARBA00023315"/>
    </source>
</evidence>
<evidence type="ECO:0000256" key="4">
    <source>
        <dbReference type="ARBA" id="ARBA00024732"/>
    </source>
</evidence>
<keyword evidence="5" id="KW-0963">Cytoplasm</keyword>
<comment type="pathway">
    <text evidence="1 5 6">Protein modification; protein lipoylation via endogenous pathway; protein N(6)-(lipoyl)lysine from octanoyl-[acyl-carrier-protein]: step 1/2.</text>
</comment>
<dbReference type="NCBIfam" id="NF010925">
    <property type="entry name" value="PRK14345.1"/>
    <property type="match status" value="1"/>
</dbReference>
<dbReference type="NCBIfam" id="TIGR00214">
    <property type="entry name" value="lipB"/>
    <property type="match status" value="1"/>
</dbReference>
<reference evidence="11" key="1">
    <citation type="journal article" date="2020" name="mSystems">
        <title>Genome- and Community-Level Interaction Insights into Carbon Utilization and Element Cycling Functions of Hydrothermarchaeota in Hydrothermal Sediment.</title>
        <authorList>
            <person name="Zhou Z."/>
            <person name="Liu Y."/>
            <person name="Xu W."/>
            <person name="Pan J."/>
            <person name="Luo Z.H."/>
            <person name="Li M."/>
        </authorList>
    </citation>
    <scope>NUCLEOTIDE SEQUENCE [LARGE SCALE GENOMIC DNA]</scope>
    <source>
        <strain evidence="11">SpSt-573</strain>
    </source>
</reference>
<keyword evidence="2 5" id="KW-0808">Transferase</keyword>
<dbReference type="PIRSF" id="PIRSF016262">
    <property type="entry name" value="LPLase"/>
    <property type="match status" value="1"/>
</dbReference>
<feature type="binding site" evidence="5 8">
    <location>
        <begin position="180"/>
        <end position="182"/>
    </location>
    <ligand>
        <name>substrate</name>
    </ligand>
</feature>
<accession>A0A7C4PLZ8</accession>
<evidence type="ECO:0000256" key="2">
    <source>
        <dbReference type="ARBA" id="ARBA00022679"/>
    </source>
</evidence>
<dbReference type="HAMAP" id="MF_00013">
    <property type="entry name" value="LipB"/>
    <property type="match status" value="1"/>
</dbReference>
<evidence type="ECO:0000256" key="6">
    <source>
        <dbReference type="PIRNR" id="PIRNR016262"/>
    </source>
</evidence>
<feature type="binding site" evidence="5 8">
    <location>
        <begin position="166"/>
        <end position="168"/>
    </location>
    <ligand>
        <name>substrate</name>
    </ligand>
</feature>
<dbReference type="InterPro" id="IPR020605">
    <property type="entry name" value="Octanoyltransferase_CS"/>
</dbReference>
<dbReference type="EC" id="2.3.1.181" evidence="5 6"/>
<dbReference type="InterPro" id="IPR004143">
    <property type="entry name" value="BPL_LPL_catalytic"/>
</dbReference>
<feature type="binding site" evidence="5 8">
    <location>
        <begin position="82"/>
        <end position="89"/>
    </location>
    <ligand>
        <name>substrate</name>
    </ligand>
</feature>
<evidence type="ECO:0000256" key="5">
    <source>
        <dbReference type="HAMAP-Rule" id="MF_00013"/>
    </source>
</evidence>
<evidence type="ECO:0000256" key="9">
    <source>
        <dbReference type="PIRSR" id="PIRSR016262-3"/>
    </source>
</evidence>
<dbReference type="PROSITE" id="PS01313">
    <property type="entry name" value="LIPB"/>
    <property type="match status" value="1"/>
</dbReference>
<dbReference type="InterPro" id="IPR045864">
    <property type="entry name" value="aa-tRNA-synth_II/BPL/LPL"/>
</dbReference>
<name>A0A7C4PLZ8_9CHLR</name>
<feature type="domain" description="BPL/LPL catalytic" evidence="10">
    <location>
        <begin position="37"/>
        <end position="237"/>
    </location>
</feature>
<dbReference type="CDD" id="cd16444">
    <property type="entry name" value="LipB"/>
    <property type="match status" value="1"/>
</dbReference>
<keyword evidence="3 5" id="KW-0012">Acyltransferase</keyword>
<comment type="similarity">
    <text evidence="5 6">Belongs to the LipB family.</text>
</comment>
<comment type="subcellular location">
    <subcellularLocation>
        <location evidence="5">Cytoplasm</location>
    </subcellularLocation>
</comment>
<dbReference type="Gene3D" id="3.30.930.10">
    <property type="entry name" value="Bira Bifunctional Protein, Domain 2"/>
    <property type="match status" value="1"/>
</dbReference>
<sequence length="254" mass="27852">MSVNTSGKKCEAWWLGRVAYRPAWRLQNWLADQVAAGNQLPTLLLLEHPPTYTIGRMGKRDHLLLNDQQLAERNLTVVEVDRGGDITYHGPGQLVGYPILPLAPLGWQGGFLGKADFVGYLRRLETCLIEALSQLGVAAMRRDGLTGVWVVENPEGEAPAYAKIASIGVKIDSRGITRHGFALNLATNMKDWEGIVPCGLEGVRMANLADCIAGVTHPMTVLDAVVEAFGRVMGYEMVFSREPKTGWERLGLSE</sequence>
<evidence type="ECO:0000313" key="11">
    <source>
        <dbReference type="EMBL" id="HGS23220.1"/>
    </source>
</evidence>
<dbReference type="Pfam" id="PF21948">
    <property type="entry name" value="LplA-B_cat"/>
    <property type="match status" value="1"/>
</dbReference>
<feature type="site" description="Lowers pKa of active site Cys" evidence="5 9">
    <location>
        <position position="163"/>
    </location>
</feature>
<protein>
    <recommendedName>
        <fullName evidence="5 6">Octanoyltransferase</fullName>
        <ecNumber evidence="5 6">2.3.1.181</ecNumber>
    </recommendedName>
    <alternativeName>
        <fullName evidence="5">Lipoate-protein ligase B</fullName>
    </alternativeName>
    <alternativeName>
        <fullName evidence="5">Lipoyl/octanoyl transferase</fullName>
    </alternativeName>
    <alternativeName>
        <fullName evidence="5">Octanoyl-[acyl-carrier-protein]-protein N-octanoyltransferase</fullName>
    </alternativeName>
</protein>
<dbReference type="GO" id="GO:0009249">
    <property type="term" value="P:protein lipoylation"/>
    <property type="evidence" value="ECO:0007669"/>
    <property type="project" value="InterPro"/>
</dbReference>
<proteinExistence type="inferred from homology"/>
<comment type="catalytic activity">
    <reaction evidence="5 6">
        <text>octanoyl-[ACP] + L-lysyl-[protein] = N(6)-octanoyl-L-lysyl-[protein] + holo-[ACP] + H(+)</text>
        <dbReference type="Rhea" id="RHEA:17665"/>
        <dbReference type="Rhea" id="RHEA-COMP:9636"/>
        <dbReference type="Rhea" id="RHEA-COMP:9685"/>
        <dbReference type="Rhea" id="RHEA-COMP:9752"/>
        <dbReference type="Rhea" id="RHEA-COMP:9928"/>
        <dbReference type="ChEBI" id="CHEBI:15378"/>
        <dbReference type="ChEBI" id="CHEBI:29969"/>
        <dbReference type="ChEBI" id="CHEBI:64479"/>
        <dbReference type="ChEBI" id="CHEBI:78463"/>
        <dbReference type="ChEBI" id="CHEBI:78809"/>
        <dbReference type="EC" id="2.3.1.181"/>
    </reaction>
</comment>
<comment type="miscellaneous">
    <text evidence="5">In the reaction, the free carboxyl group of octanoic acid is attached via an amide linkage to the epsilon-amino group of a specific lysine residue of lipoyl domains of lipoate-dependent enzymes.</text>
</comment>
<dbReference type="GO" id="GO:0005737">
    <property type="term" value="C:cytoplasm"/>
    <property type="evidence" value="ECO:0007669"/>
    <property type="project" value="UniProtKB-SubCell"/>
</dbReference>
<dbReference type="PROSITE" id="PS51733">
    <property type="entry name" value="BPL_LPL_CATALYTIC"/>
    <property type="match status" value="1"/>
</dbReference>
<organism evidence="11">
    <name type="scientific">Anaerolinea thermolimosa</name>
    <dbReference type="NCBI Taxonomy" id="229919"/>
    <lineage>
        <taxon>Bacteria</taxon>
        <taxon>Bacillati</taxon>
        <taxon>Chloroflexota</taxon>
        <taxon>Anaerolineae</taxon>
        <taxon>Anaerolineales</taxon>
        <taxon>Anaerolineaceae</taxon>
        <taxon>Anaerolinea</taxon>
    </lineage>
</organism>
<dbReference type="PANTHER" id="PTHR10993">
    <property type="entry name" value="OCTANOYLTRANSFERASE"/>
    <property type="match status" value="1"/>
</dbReference>
<dbReference type="GO" id="GO:0033819">
    <property type="term" value="F:lipoyl(octanoyl) transferase activity"/>
    <property type="evidence" value="ECO:0007669"/>
    <property type="project" value="UniProtKB-EC"/>
</dbReference>